<name>A0A2V3IE94_9FLOR</name>
<dbReference type="PANTHER" id="PTHR10366:SF564">
    <property type="entry name" value="STEROL-4-ALPHA-CARBOXYLATE 3-DEHYDROGENASE, DECARBOXYLATING"/>
    <property type="match status" value="1"/>
</dbReference>
<organism evidence="4 5">
    <name type="scientific">Gracilariopsis chorda</name>
    <dbReference type="NCBI Taxonomy" id="448386"/>
    <lineage>
        <taxon>Eukaryota</taxon>
        <taxon>Rhodophyta</taxon>
        <taxon>Florideophyceae</taxon>
        <taxon>Rhodymeniophycidae</taxon>
        <taxon>Gracilariales</taxon>
        <taxon>Gracilariaceae</taxon>
        <taxon>Gracilariopsis</taxon>
    </lineage>
</organism>
<dbReference type="STRING" id="448386.A0A2V3IE94"/>
<reference evidence="4 5" key="1">
    <citation type="journal article" date="2018" name="Mol. Biol. Evol.">
        <title>Analysis of the draft genome of the red seaweed Gracilariopsis chorda provides insights into genome size evolution in Rhodophyta.</title>
        <authorList>
            <person name="Lee J."/>
            <person name="Yang E.C."/>
            <person name="Graf L."/>
            <person name="Yang J.H."/>
            <person name="Qiu H."/>
            <person name="Zel Zion U."/>
            <person name="Chan C.X."/>
            <person name="Stephens T.G."/>
            <person name="Weber A.P.M."/>
            <person name="Boo G.H."/>
            <person name="Boo S.M."/>
            <person name="Kim K.M."/>
            <person name="Shin Y."/>
            <person name="Jung M."/>
            <person name="Lee S.J."/>
            <person name="Yim H.S."/>
            <person name="Lee J.H."/>
            <person name="Bhattacharya D."/>
            <person name="Yoon H.S."/>
        </authorList>
    </citation>
    <scope>NUCLEOTIDE SEQUENCE [LARGE SCALE GENOMIC DNA]</scope>
    <source>
        <strain evidence="4 5">SKKU-2015</strain>
        <tissue evidence="4">Whole body</tissue>
    </source>
</reference>
<evidence type="ECO:0000313" key="4">
    <source>
        <dbReference type="EMBL" id="PXF40406.1"/>
    </source>
</evidence>
<comment type="similarity">
    <text evidence="2">Belongs to the NAD(P)-dependent epimerase/dehydratase family. Dihydroflavonol-4-reductase subfamily.</text>
</comment>
<evidence type="ECO:0000259" key="3">
    <source>
        <dbReference type="Pfam" id="PF01370"/>
    </source>
</evidence>
<dbReference type="InterPro" id="IPR050425">
    <property type="entry name" value="NAD(P)_dehydrat-like"/>
</dbReference>
<gene>
    <name evidence="4" type="ORF">BWQ96_09885</name>
</gene>
<comment type="caution">
    <text evidence="4">The sequence shown here is derived from an EMBL/GenBank/DDBJ whole genome shotgun (WGS) entry which is preliminary data.</text>
</comment>
<dbReference type="GO" id="GO:0016616">
    <property type="term" value="F:oxidoreductase activity, acting on the CH-OH group of donors, NAD or NADP as acceptor"/>
    <property type="evidence" value="ECO:0007669"/>
    <property type="project" value="TreeGrafter"/>
</dbReference>
<dbReference type="EMBL" id="NBIV01000299">
    <property type="protein sequence ID" value="PXF40406.1"/>
    <property type="molecule type" value="Genomic_DNA"/>
</dbReference>
<dbReference type="Gene3D" id="3.40.50.720">
    <property type="entry name" value="NAD(P)-binding Rossmann-like Domain"/>
    <property type="match status" value="1"/>
</dbReference>
<evidence type="ECO:0000256" key="2">
    <source>
        <dbReference type="ARBA" id="ARBA00023445"/>
    </source>
</evidence>
<protein>
    <submittedName>
        <fullName evidence="4">Cinnamoyl-CoA reductase 1</fullName>
    </submittedName>
</protein>
<dbReference type="OrthoDB" id="3629at2759"/>
<dbReference type="PANTHER" id="PTHR10366">
    <property type="entry name" value="NAD DEPENDENT EPIMERASE/DEHYDRATASE"/>
    <property type="match status" value="1"/>
</dbReference>
<dbReference type="Proteomes" id="UP000247409">
    <property type="component" value="Unassembled WGS sequence"/>
</dbReference>
<proteinExistence type="inferred from homology"/>
<dbReference type="InterPro" id="IPR001509">
    <property type="entry name" value="Epimerase_deHydtase"/>
</dbReference>
<evidence type="ECO:0000313" key="5">
    <source>
        <dbReference type="Proteomes" id="UP000247409"/>
    </source>
</evidence>
<dbReference type="InterPro" id="IPR036291">
    <property type="entry name" value="NAD(P)-bd_dom_sf"/>
</dbReference>
<keyword evidence="5" id="KW-1185">Reference proteome</keyword>
<dbReference type="Pfam" id="PF01370">
    <property type="entry name" value="Epimerase"/>
    <property type="match status" value="1"/>
</dbReference>
<dbReference type="AlphaFoldDB" id="A0A2V3IE94"/>
<evidence type="ECO:0000256" key="1">
    <source>
        <dbReference type="ARBA" id="ARBA00023002"/>
    </source>
</evidence>
<sequence length="349" mass="38461">MEFSREKPVLVTGATSLVGSHVIAALLARNFVVRGTEPEFDSDIQEALMSLPHSENLALHRLDLKEPQSFHPALSGCSALIHTATPVLLTLDGSLPFNTEDEAIQKQLKPAVQGTEELFTAAANAGVKRIVLTSSTASMRAQGTSPTILDESCWGDEKFFKDTLMTHPYGAYRLAKLLQEKIAWKVAEATSLKLVSIHPGLILGPSLLPAVNGSVAMLLELLEGRGCGEARCKPGNIPNNYCYLIDVREVAEAHVLALEREQVEGRILALSQSPLYIEMYNKLRENIAFKQYPERPLEGIAPRSKLSYNNRKLRMLGVREIPWEDTLKESAYSLSLFGNVVRGIDQLND</sequence>
<keyword evidence="1" id="KW-0560">Oxidoreductase</keyword>
<feature type="domain" description="NAD-dependent epimerase/dehydratase" evidence="3">
    <location>
        <begin position="9"/>
        <end position="265"/>
    </location>
</feature>
<dbReference type="SUPFAM" id="SSF51735">
    <property type="entry name" value="NAD(P)-binding Rossmann-fold domains"/>
    <property type="match status" value="1"/>
</dbReference>
<accession>A0A2V3IE94</accession>